<dbReference type="GO" id="GO:0004113">
    <property type="term" value="F:2',3'-cyclic-nucleotide 3'-phosphodiesterase activity"/>
    <property type="evidence" value="ECO:0007669"/>
    <property type="project" value="InterPro"/>
</dbReference>
<dbReference type="PANTHER" id="PTHR35561:SF1">
    <property type="entry name" value="RNA 2',3'-CYCLIC PHOSPHODIESTERASE"/>
    <property type="match status" value="1"/>
</dbReference>
<dbReference type="AlphaFoldDB" id="A0A495DCV8"/>
<dbReference type="RefSeq" id="WP_121210516.1">
    <property type="nucleotide sequence ID" value="NZ_RBIM01000003.1"/>
</dbReference>
<keyword evidence="1" id="KW-0378">Hydrolase</keyword>
<dbReference type="InterPro" id="IPR009097">
    <property type="entry name" value="Cyclic_Pdiesterase"/>
</dbReference>
<protein>
    <submittedName>
        <fullName evidence="2">2'-5' RNA ligase</fullName>
    </submittedName>
</protein>
<keyword evidence="2" id="KW-0436">Ligase</keyword>
<proteinExistence type="predicted"/>
<evidence type="ECO:0000313" key="2">
    <source>
        <dbReference type="EMBL" id="RKR00129.1"/>
    </source>
</evidence>
<dbReference type="InterPro" id="IPR004175">
    <property type="entry name" value="RNA_CPDase"/>
</dbReference>
<dbReference type="GO" id="GO:0008664">
    <property type="term" value="F:RNA 2',3'-cyclic 3'-phosphodiesterase activity"/>
    <property type="evidence" value="ECO:0007669"/>
    <property type="project" value="InterPro"/>
</dbReference>
<name>A0A495DCV8_9PROT</name>
<dbReference type="OrthoDB" id="7770344at2"/>
<dbReference type="Pfam" id="PF13563">
    <property type="entry name" value="2_5_RNA_ligase2"/>
    <property type="match status" value="1"/>
</dbReference>
<dbReference type="EMBL" id="RBIM01000003">
    <property type="protein sequence ID" value="RKR00129.1"/>
    <property type="molecule type" value="Genomic_DNA"/>
</dbReference>
<dbReference type="Proteomes" id="UP000273675">
    <property type="component" value="Unassembled WGS sequence"/>
</dbReference>
<evidence type="ECO:0000313" key="3">
    <source>
        <dbReference type="Proteomes" id="UP000273675"/>
    </source>
</evidence>
<reference evidence="2 3" key="1">
    <citation type="submission" date="2018-10" db="EMBL/GenBank/DDBJ databases">
        <title>Genomic Encyclopedia of Type Strains, Phase IV (KMG-IV): sequencing the most valuable type-strain genomes for metagenomic binning, comparative biology and taxonomic classification.</title>
        <authorList>
            <person name="Goeker M."/>
        </authorList>
    </citation>
    <scope>NUCLEOTIDE SEQUENCE [LARGE SCALE GENOMIC DNA]</scope>
    <source>
        <strain evidence="2 3">DSM 4734</strain>
    </source>
</reference>
<evidence type="ECO:0000256" key="1">
    <source>
        <dbReference type="ARBA" id="ARBA00022801"/>
    </source>
</evidence>
<accession>A0A495DCV8</accession>
<sequence length="199" mass="21469">MSDQLSLLAPVRKTDRLFFALFPDAGTAGHIGGLAEELRARHGLAGRPLGMERFHITLTHLGDFEGLPRDLVAKARGAGDRVAAAPVSVHFDRAGSFSGRPGNRPFVLRSSEAETPVTQFQRMLGQAMMATGLGDKAGDYLPHVTLLYDDALIDEHPVAPISWTATEFVLVHSLLGRTKHVILDRWALNGAIVRSDGGV</sequence>
<gene>
    <name evidence="2" type="ORF">C7435_1329</name>
</gene>
<dbReference type="SUPFAM" id="SSF55144">
    <property type="entry name" value="LigT-like"/>
    <property type="match status" value="1"/>
</dbReference>
<comment type="caution">
    <text evidence="2">The sequence shown here is derived from an EMBL/GenBank/DDBJ whole genome shotgun (WGS) entry which is preliminary data.</text>
</comment>
<organism evidence="2 3">
    <name type="scientific">Maricaulis maris</name>
    <dbReference type="NCBI Taxonomy" id="74318"/>
    <lineage>
        <taxon>Bacteria</taxon>
        <taxon>Pseudomonadati</taxon>
        <taxon>Pseudomonadota</taxon>
        <taxon>Alphaproteobacteria</taxon>
        <taxon>Maricaulales</taxon>
        <taxon>Maricaulaceae</taxon>
        <taxon>Maricaulis</taxon>
    </lineage>
</organism>
<dbReference type="PANTHER" id="PTHR35561">
    <property type="entry name" value="RNA 2',3'-CYCLIC PHOSPHODIESTERASE"/>
    <property type="match status" value="1"/>
</dbReference>
<dbReference type="GO" id="GO:0016874">
    <property type="term" value="F:ligase activity"/>
    <property type="evidence" value="ECO:0007669"/>
    <property type="project" value="UniProtKB-KW"/>
</dbReference>
<dbReference type="Gene3D" id="3.90.1140.10">
    <property type="entry name" value="Cyclic phosphodiesterase"/>
    <property type="match status" value="1"/>
</dbReference>